<evidence type="ECO:0000313" key="2">
    <source>
        <dbReference type="EMBL" id="SMH67339.1"/>
    </source>
</evidence>
<dbReference type="EMBL" id="LT841305">
    <property type="protein sequence ID" value="SMH67339.1"/>
    <property type="molecule type" value="Genomic_DNA"/>
</dbReference>
<reference evidence="1" key="1">
    <citation type="submission" date="2014-03" db="EMBL/GenBank/DDBJ databases">
        <authorList>
            <person name="Genoscope - CEA"/>
        </authorList>
    </citation>
    <scope>NUCLEOTIDE SEQUENCE [LARGE SCALE GENOMIC DNA]</scope>
    <source>
        <strain evidence="1">CF27</strain>
    </source>
</reference>
<reference evidence="2 3" key="3">
    <citation type="submission" date="2017-03" db="EMBL/GenBank/DDBJ databases">
        <authorList>
            <person name="Regsiter A."/>
            <person name="William W."/>
        </authorList>
    </citation>
    <scope>NUCLEOTIDE SEQUENCE [LARGE SCALE GENOMIC DNA]</scope>
    <source>
        <strain evidence="2">PRJEB5721</strain>
    </source>
</reference>
<protein>
    <submittedName>
        <fullName evidence="1">Uncharacterized protein</fullName>
    </submittedName>
</protein>
<sequence length="136" mass="15491">MSLNLDAFVSVPVSNELYAEFARRFPGGVSSVLEQVAQDFLDRTAEDFAAREPRAQGIYWEALFLPEGTQIRTKHYGEFKVAEIAGGEIMWEEESYPSMSQLARAMRGDTSNNAWKVLEIKRPSDAKWQPADFLRR</sequence>
<dbReference type="AlphaFoldDB" id="A0A060UTS8"/>
<organism evidence="1">
    <name type="scientific">Acidithiobacillus ferrivorans</name>
    <dbReference type="NCBI Taxonomy" id="160808"/>
    <lineage>
        <taxon>Bacteria</taxon>
        <taxon>Pseudomonadati</taxon>
        <taxon>Pseudomonadota</taxon>
        <taxon>Acidithiobacillia</taxon>
        <taxon>Acidithiobacillales</taxon>
        <taxon>Acidithiobacillaceae</taxon>
        <taxon>Acidithiobacillus</taxon>
    </lineage>
</organism>
<evidence type="ECO:0000313" key="3">
    <source>
        <dbReference type="Proteomes" id="UP000193925"/>
    </source>
</evidence>
<name>A0A060UTS8_9PROT</name>
<dbReference type="EMBL" id="CCCS020000055">
    <property type="protein sequence ID" value="CDQ11741.1"/>
    <property type="molecule type" value="Genomic_DNA"/>
</dbReference>
<gene>
    <name evidence="2" type="ORF">AFERRI_50540</name>
    <name evidence="1" type="ORF">AFERRI_590015</name>
</gene>
<keyword evidence="3" id="KW-1185">Reference proteome</keyword>
<reference evidence="1" key="2">
    <citation type="submission" date="2014-07" db="EMBL/GenBank/DDBJ databases">
        <title>Initial genome analysis of the psychrotolerant acidophile Acidithiobacillus ferrivorans CF27: insights into iron and sulfur oxidation pathways and into biofilm formation.</title>
        <authorList>
            <person name="Talla E."/>
            <person name="Hedrich S."/>
            <person name="Mangenot S."/>
            <person name="Ji B."/>
            <person name="Johnson D.B."/>
            <person name="Barbe V."/>
            <person name="Bonnefoy V."/>
        </authorList>
    </citation>
    <scope>NUCLEOTIDE SEQUENCE [LARGE SCALE GENOMIC DNA]</scope>
    <source>
        <strain evidence="1">CF27</strain>
    </source>
</reference>
<proteinExistence type="predicted"/>
<accession>A0A060UTS8</accession>
<dbReference type="RefSeq" id="WP_035194967.1">
    <property type="nucleotide sequence ID" value="NZ_CCCS020000055.1"/>
</dbReference>
<evidence type="ECO:0000313" key="1">
    <source>
        <dbReference type="EMBL" id="CDQ11741.1"/>
    </source>
</evidence>
<dbReference type="Proteomes" id="UP000193925">
    <property type="component" value="Chromosome AFERRI"/>
</dbReference>